<feature type="non-terminal residue" evidence="3">
    <location>
        <position position="252"/>
    </location>
</feature>
<evidence type="ECO:0000313" key="3">
    <source>
        <dbReference type="EMBL" id="JAG27435.1"/>
    </source>
</evidence>
<dbReference type="PANTHER" id="PTHR18945">
    <property type="entry name" value="NEUROTRANSMITTER GATED ION CHANNEL"/>
    <property type="match status" value="1"/>
</dbReference>
<dbReference type="AlphaFoldDB" id="A0A0A9YD23"/>
<reference evidence="3" key="2">
    <citation type="submission" date="2014-07" db="EMBL/GenBank/DDBJ databases">
        <authorList>
            <person name="Hull J."/>
        </authorList>
    </citation>
    <scope>NUCLEOTIDE SEQUENCE</scope>
</reference>
<dbReference type="InterPro" id="IPR036734">
    <property type="entry name" value="Neur_chan_lig-bd_sf"/>
</dbReference>
<keyword evidence="1" id="KW-0732">Signal</keyword>
<reference evidence="3" key="1">
    <citation type="journal article" date="2014" name="PLoS ONE">
        <title>Transcriptome-Based Identification of ABC Transporters in the Western Tarnished Plant Bug Lygus hesperus.</title>
        <authorList>
            <person name="Hull J.J."/>
            <person name="Chaney K."/>
            <person name="Geib S.M."/>
            <person name="Fabrick J.A."/>
            <person name="Brent C.S."/>
            <person name="Walsh D."/>
            <person name="Lavine L.C."/>
        </authorList>
    </citation>
    <scope>NUCLEOTIDE SEQUENCE</scope>
</reference>
<dbReference type="GO" id="GO:0004888">
    <property type="term" value="F:transmembrane signaling receptor activity"/>
    <property type="evidence" value="ECO:0007669"/>
    <property type="project" value="InterPro"/>
</dbReference>
<dbReference type="Gene3D" id="2.70.170.10">
    <property type="entry name" value="Neurotransmitter-gated ion-channel ligand-binding domain"/>
    <property type="match status" value="1"/>
</dbReference>
<dbReference type="InterPro" id="IPR006202">
    <property type="entry name" value="Neur_chan_lig-bd"/>
</dbReference>
<dbReference type="GO" id="GO:0005230">
    <property type="term" value="F:extracellular ligand-gated monoatomic ion channel activity"/>
    <property type="evidence" value="ECO:0007669"/>
    <property type="project" value="InterPro"/>
</dbReference>
<protein>
    <submittedName>
        <fullName evidence="3">Neuronal acetylcholine receptor subunit alpha-10</fullName>
    </submittedName>
</protein>
<feature type="chain" id="PRO_5002054822" evidence="1">
    <location>
        <begin position="22"/>
        <end position="252"/>
    </location>
</feature>
<proteinExistence type="predicted"/>
<evidence type="ECO:0000259" key="2">
    <source>
        <dbReference type="Pfam" id="PF02931"/>
    </source>
</evidence>
<dbReference type="InterPro" id="IPR006201">
    <property type="entry name" value="Neur_channel"/>
</dbReference>
<dbReference type="Pfam" id="PF02931">
    <property type="entry name" value="Neur_chan_LBD"/>
    <property type="match status" value="1"/>
</dbReference>
<organism evidence="3">
    <name type="scientific">Lygus hesperus</name>
    <name type="common">Western plant bug</name>
    <dbReference type="NCBI Taxonomy" id="30085"/>
    <lineage>
        <taxon>Eukaryota</taxon>
        <taxon>Metazoa</taxon>
        <taxon>Ecdysozoa</taxon>
        <taxon>Arthropoda</taxon>
        <taxon>Hexapoda</taxon>
        <taxon>Insecta</taxon>
        <taxon>Pterygota</taxon>
        <taxon>Neoptera</taxon>
        <taxon>Paraneoptera</taxon>
        <taxon>Hemiptera</taxon>
        <taxon>Heteroptera</taxon>
        <taxon>Panheteroptera</taxon>
        <taxon>Cimicomorpha</taxon>
        <taxon>Miridae</taxon>
        <taxon>Mirini</taxon>
        <taxon>Lygus</taxon>
    </lineage>
</organism>
<gene>
    <name evidence="3" type="primary">CHRNA10</name>
    <name evidence="3" type="ORF">CM83_99673</name>
</gene>
<feature type="signal peptide" evidence="1">
    <location>
        <begin position="1"/>
        <end position="21"/>
    </location>
</feature>
<name>A0A0A9YD23_LYGHE</name>
<dbReference type="EMBL" id="GBHO01016169">
    <property type="protein sequence ID" value="JAG27435.1"/>
    <property type="molecule type" value="Transcribed_RNA"/>
</dbReference>
<feature type="non-terminal residue" evidence="3">
    <location>
        <position position="1"/>
    </location>
</feature>
<evidence type="ECO:0000256" key="1">
    <source>
        <dbReference type="SAM" id="SignalP"/>
    </source>
</evidence>
<accession>A0A0A9YD23</accession>
<dbReference type="GO" id="GO:0016020">
    <property type="term" value="C:membrane"/>
    <property type="evidence" value="ECO:0007669"/>
    <property type="project" value="InterPro"/>
</dbReference>
<sequence>VRNTMLVRVVFFCSIFIFGAATECTRGNNATLPGLLKKRILCKYDPKVPPGSSVTLNLFVYIKDLRVLEDENILYVYYTLTRSWKDDYLKFEPQKFGGEDPIRLEYGLWNPGVVALDTKSPALYNEWYMKEFDFRKNRIFIFAKGSVYVQSTRIAAVHCEFDFYLWPFDRQTCRMKIGSAKYSQDEVKIRLSPYGQDIRLQRKDQGRWIVEGINGRNLTDSQKWDLRSRQRQVEVEFRLKRAFDSLSMIMVV</sequence>
<feature type="domain" description="Neurotransmitter-gated ion-channel ligand-binding" evidence="2">
    <location>
        <begin position="37"/>
        <end position="242"/>
    </location>
</feature>
<keyword evidence="3" id="KW-0675">Receptor</keyword>
<dbReference type="SUPFAM" id="SSF63712">
    <property type="entry name" value="Nicotinic receptor ligand binding domain-like"/>
    <property type="match status" value="1"/>
</dbReference>